<proteinExistence type="predicted"/>
<evidence type="ECO:0000256" key="1">
    <source>
        <dbReference type="SAM" id="MobiDB-lite"/>
    </source>
</evidence>
<evidence type="ECO:0000313" key="3">
    <source>
        <dbReference type="Proteomes" id="UP000799640"/>
    </source>
</evidence>
<accession>A0A6G1HK92</accession>
<keyword evidence="3" id="KW-1185">Reference proteome</keyword>
<dbReference type="OrthoDB" id="3045089at2759"/>
<feature type="compositionally biased region" description="Basic and acidic residues" evidence="1">
    <location>
        <begin position="53"/>
        <end position="70"/>
    </location>
</feature>
<feature type="compositionally biased region" description="Basic residues" evidence="1">
    <location>
        <begin position="323"/>
        <end position="338"/>
    </location>
</feature>
<protein>
    <submittedName>
        <fullName evidence="2">Uncharacterized protein</fullName>
    </submittedName>
</protein>
<feature type="region of interest" description="Disordered" evidence="1">
    <location>
        <begin position="279"/>
        <end position="345"/>
    </location>
</feature>
<organism evidence="2 3">
    <name type="scientific">Trichodelitschia bisporula</name>
    <dbReference type="NCBI Taxonomy" id="703511"/>
    <lineage>
        <taxon>Eukaryota</taxon>
        <taxon>Fungi</taxon>
        <taxon>Dikarya</taxon>
        <taxon>Ascomycota</taxon>
        <taxon>Pezizomycotina</taxon>
        <taxon>Dothideomycetes</taxon>
        <taxon>Dothideomycetes incertae sedis</taxon>
        <taxon>Phaeotrichales</taxon>
        <taxon>Phaeotrichaceae</taxon>
        <taxon>Trichodelitschia</taxon>
    </lineage>
</organism>
<name>A0A6G1HK92_9PEZI</name>
<feature type="region of interest" description="Disordered" evidence="1">
    <location>
        <begin position="38"/>
        <end position="70"/>
    </location>
</feature>
<dbReference type="AlphaFoldDB" id="A0A6G1HK92"/>
<dbReference type="Proteomes" id="UP000799640">
    <property type="component" value="Unassembled WGS sequence"/>
</dbReference>
<reference evidence="2" key="1">
    <citation type="journal article" date="2020" name="Stud. Mycol.">
        <title>101 Dothideomycetes genomes: a test case for predicting lifestyles and emergence of pathogens.</title>
        <authorList>
            <person name="Haridas S."/>
            <person name="Albert R."/>
            <person name="Binder M."/>
            <person name="Bloem J."/>
            <person name="Labutti K."/>
            <person name="Salamov A."/>
            <person name="Andreopoulos B."/>
            <person name="Baker S."/>
            <person name="Barry K."/>
            <person name="Bills G."/>
            <person name="Bluhm B."/>
            <person name="Cannon C."/>
            <person name="Castanera R."/>
            <person name="Culley D."/>
            <person name="Daum C."/>
            <person name="Ezra D."/>
            <person name="Gonzalez J."/>
            <person name="Henrissat B."/>
            <person name="Kuo A."/>
            <person name="Liang C."/>
            <person name="Lipzen A."/>
            <person name="Lutzoni F."/>
            <person name="Magnuson J."/>
            <person name="Mondo S."/>
            <person name="Nolan M."/>
            <person name="Ohm R."/>
            <person name="Pangilinan J."/>
            <person name="Park H.-J."/>
            <person name="Ramirez L."/>
            <person name="Alfaro M."/>
            <person name="Sun H."/>
            <person name="Tritt A."/>
            <person name="Yoshinaga Y."/>
            <person name="Zwiers L.-H."/>
            <person name="Turgeon B."/>
            <person name="Goodwin S."/>
            <person name="Spatafora J."/>
            <person name="Crous P."/>
            <person name="Grigoriev I."/>
        </authorList>
    </citation>
    <scope>NUCLEOTIDE SEQUENCE</scope>
    <source>
        <strain evidence="2">CBS 262.69</strain>
    </source>
</reference>
<gene>
    <name evidence="2" type="ORF">EJ06DRAFT_559631</name>
</gene>
<feature type="compositionally biased region" description="Low complexity" evidence="1">
    <location>
        <begin position="299"/>
        <end position="313"/>
    </location>
</feature>
<sequence length="345" mass="38570">MSSGLNLLMTSIGNSLLHRIKAGMKEMRISAMQYVDASGPPSYVSEDPDDQGNDDKGKGKGEEEREVKYVEPQEFSPKDYPYNQHWSNIDALPFILIPQKELIDAVSALPPSAHAEIAHALASNIQVASYRFYRRHLLSWDQKALRSPDAYAPLFADIDELPKAPESLTIEQWLGGIVSTHMNGCCPGLIRNEEDFHRSAVHLLRISAFWTPWKSLELLDDWGSLARLKLMWKILHPDEFEHDDVEWVYPEGWMPDLSRVHALPWNPPASQPSMVASISAPAASASETLPVPEENARPETSSAESTTSMTKASGAASDSLEGKRKRRSSLTLFRRPKKQSTLPDE</sequence>
<evidence type="ECO:0000313" key="2">
    <source>
        <dbReference type="EMBL" id="KAF2396488.1"/>
    </source>
</evidence>
<dbReference type="EMBL" id="ML996706">
    <property type="protein sequence ID" value="KAF2396488.1"/>
    <property type="molecule type" value="Genomic_DNA"/>
</dbReference>